<dbReference type="Proteomes" id="UP000663940">
    <property type="component" value="Chromosome"/>
</dbReference>
<sequence>MVKVKTQEVVVKKSQLKELQAKIDQLEELINEEIEVETYLKYYKSFRLKGPG</sequence>
<organism evidence="2 3">
    <name type="scientific">Mucilaginibacter rubeus</name>
    <dbReference type="NCBI Taxonomy" id="2027860"/>
    <lineage>
        <taxon>Bacteria</taxon>
        <taxon>Pseudomonadati</taxon>
        <taxon>Bacteroidota</taxon>
        <taxon>Sphingobacteriia</taxon>
        <taxon>Sphingobacteriales</taxon>
        <taxon>Sphingobacteriaceae</taxon>
        <taxon>Mucilaginibacter</taxon>
    </lineage>
</organism>
<protein>
    <submittedName>
        <fullName evidence="2">Uncharacterized protein</fullName>
    </submittedName>
</protein>
<keyword evidence="3" id="KW-1185">Reference proteome</keyword>
<proteinExistence type="predicted"/>
<feature type="coiled-coil region" evidence="1">
    <location>
        <begin position="9"/>
        <end position="36"/>
    </location>
</feature>
<evidence type="ECO:0000313" key="2">
    <source>
        <dbReference type="EMBL" id="QTE47809.1"/>
    </source>
</evidence>
<reference evidence="2 3" key="1">
    <citation type="submission" date="2021-03" db="EMBL/GenBank/DDBJ databases">
        <title>Mucilaginibacter strains isolated from gold and copper mining confer multi heavy-metal resistance.</title>
        <authorList>
            <person name="Li Y."/>
        </authorList>
    </citation>
    <scope>NUCLEOTIDE SEQUENCE [LARGE SCALE GENOMIC DNA]</scope>
    <source>
        <strain evidence="2 3">P2-4</strain>
    </source>
</reference>
<gene>
    <name evidence="2" type="ORF">J3L21_19865</name>
</gene>
<dbReference type="EMBL" id="CP071880">
    <property type="protein sequence ID" value="QTE47809.1"/>
    <property type="molecule type" value="Genomic_DNA"/>
</dbReference>
<dbReference type="RefSeq" id="WP_167516109.1">
    <property type="nucleotide sequence ID" value="NZ_CP043451.1"/>
</dbReference>
<evidence type="ECO:0000313" key="3">
    <source>
        <dbReference type="Proteomes" id="UP000663940"/>
    </source>
</evidence>
<name>A0ABX7U4T2_9SPHI</name>
<accession>A0ABX7U4T2</accession>
<evidence type="ECO:0000256" key="1">
    <source>
        <dbReference type="SAM" id="Coils"/>
    </source>
</evidence>
<keyword evidence="1" id="KW-0175">Coiled coil</keyword>